<reference evidence="1 2" key="1">
    <citation type="journal article" date="2018" name="Front. Plant Sci.">
        <title>Red Clover (Trifolium pratense) and Zigzag Clover (T. medium) - A Picture of Genomic Similarities and Differences.</title>
        <authorList>
            <person name="Dluhosova J."/>
            <person name="Istvanek J."/>
            <person name="Nedelnik J."/>
            <person name="Repkova J."/>
        </authorList>
    </citation>
    <scope>NUCLEOTIDE SEQUENCE [LARGE SCALE GENOMIC DNA]</scope>
    <source>
        <strain evidence="2">cv. 10/8</strain>
        <tissue evidence="1">Leaf</tissue>
    </source>
</reference>
<evidence type="ECO:0000313" key="1">
    <source>
        <dbReference type="EMBL" id="MCI63024.1"/>
    </source>
</evidence>
<name>A0A392TQU4_9FABA</name>
<proteinExistence type="predicted"/>
<organism evidence="1 2">
    <name type="scientific">Trifolium medium</name>
    <dbReference type="NCBI Taxonomy" id="97028"/>
    <lineage>
        <taxon>Eukaryota</taxon>
        <taxon>Viridiplantae</taxon>
        <taxon>Streptophyta</taxon>
        <taxon>Embryophyta</taxon>
        <taxon>Tracheophyta</taxon>
        <taxon>Spermatophyta</taxon>
        <taxon>Magnoliopsida</taxon>
        <taxon>eudicotyledons</taxon>
        <taxon>Gunneridae</taxon>
        <taxon>Pentapetalae</taxon>
        <taxon>rosids</taxon>
        <taxon>fabids</taxon>
        <taxon>Fabales</taxon>
        <taxon>Fabaceae</taxon>
        <taxon>Papilionoideae</taxon>
        <taxon>50 kb inversion clade</taxon>
        <taxon>NPAAA clade</taxon>
        <taxon>Hologalegina</taxon>
        <taxon>IRL clade</taxon>
        <taxon>Trifolieae</taxon>
        <taxon>Trifolium</taxon>
    </lineage>
</organism>
<accession>A0A392TQU4</accession>
<evidence type="ECO:0000313" key="2">
    <source>
        <dbReference type="Proteomes" id="UP000265520"/>
    </source>
</evidence>
<sequence length="48" mass="5393">MVSKVWAYMMSTELPGSTRTRRTSKLAMSARMRRGILVFADPQGSSSR</sequence>
<dbReference type="AlphaFoldDB" id="A0A392TQU4"/>
<protein>
    <submittedName>
        <fullName evidence="1">Uncharacterized protein</fullName>
    </submittedName>
</protein>
<comment type="caution">
    <text evidence="1">The sequence shown here is derived from an EMBL/GenBank/DDBJ whole genome shotgun (WGS) entry which is preliminary data.</text>
</comment>
<dbReference type="EMBL" id="LXQA010629541">
    <property type="protein sequence ID" value="MCI63024.1"/>
    <property type="molecule type" value="Genomic_DNA"/>
</dbReference>
<keyword evidence="2" id="KW-1185">Reference proteome</keyword>
<dbReference type="Proteomes" id="UP000265520">
    <property type="component" value="Unassembled WGS sequence"/>
</dbReference>